<dbReference type="Pfam" id="PF08241">
    <property type="entry name" value="Methyltransf_11"/>
    <property type="match status" value="1"/>
</dbReference>
<dbReference type="Gene3D" id="3.40.50.150">
    <property type="entry name" value="Vaccinia Virus protein VP39"/>
    <property type="match status" value="1"/>
</dbReference>
<dbReference type="InterPro" id="IPR029063">
    <property type="entry name" value="SAM-dependent_MTases_sf"/>
</dbReference>
<keyword evidence="3" id="KW-0808">Transferase</keyword>
<organism evidence="5 6">
    <name type="scientific">Paenibacillus plantarum</name>
    <dbReference type="NCBI Taxonomy" id="2654975"/>
    <lineage>
        <taxon>Bacteria</taxon>
        <taxon>Bacillati</taxon>
        <taxon>Bacillota</taxon>
        <taxon>Bacilli</taxon>
        <taxon>Bacillales</taxon>
        <taxon>Paenibacillaceae</taxon>
        <taxon>Paenibacillus</taxon>
    </lineage>
</organism>
<dbReference type="InterPro" id="IPR051052">
    <property type="entry name" value="Diverse_substrate_MTase"/>
</dbReference>
<dbReference type="RefSeq" id="WP_171636648.1">
    <property type="nucleotide sequence ID" value="NZ_WHNY01000082.1"/>
</dbReference>
<proteinExistence type="inferred from homology"/>
<dbReference type="GO" id="GO:0008168">
    <property type="term" value="F:methyltransferase activity"/>
    <property type="evidence" value="ECO:0007669"/>
    <property type="project" value="UniProtKB-KW"/>
</dbReference>
<dbReference type="Proteomes" id="UP000653578">
    <property type="component" value="Unassembled WGS sequence"/>
</dbReference>
<comment type="similarity">
    <text evidence="1">Belongs to the methyltransferase superfamily.</text>
</comment>
<dbReference type="PANTHER" id="PTHR44942:SF4">
    <property type="entry name" value="METHYLTRANSFERASE TYPE 11 DOMAIN-CONTAINING PROTEIN"/>
    <property type="match status" value="1"/>
</dbReference>
<accession>A0ABX1XK50</accession>
<dbReference type="EMBL" id="WHNY01000082">
    <property type="protein sequence ID" value="NOU68892.1"/>
    <property type="molecule type" value="Genomic_DNA"/>
</dbReference>
<gene>
    <name evidence="5" type="ORF">GC096_33275</name>
</gene>
<dbReference type="PANTHER" id="PTHR44942">
    <property type="entry name" value="METHYLTRANSF_11 DOMAIN-CONTAINING PROTEIN"/>
    <property type="match status" value="1"/>
</dbReference>
<name>A0ABX1XK50_9BACL</name>
<keyword evidence="6" id="KW-1185">Reference proteome</keyword>
<reference evidence="5 6" key="1">
    <citation type="submission" date="2019-10" db="EMBL/GenBank/DDBJ databases">
        <title>Description of Paenibacillus humi sp. nov.</title>
        <authorList>
            <person name="Carlier A."/>
            <person name="Qi S."/>
        </authorList>
    </citation>
    <scope>NUCLEOTIDE SEQUENCE [LARGE SCALE GENOMIC DNA]</scope>
    <source>
        <strain evidence="5 6">LMG 31461</strain>
    </source>
</reference>
<evidence type="ECO:0000256" key="1">
    <source>
        <dbReference type="ARBA" id="ARBA00008361"/>
    </source>
</evidence>
<dbReference type="GO" id="GO:0032259">
    <property type="term" value="P:methylation"/>
    <property type="evidence" value="ECO:0007669"/>
    <property type="project" value="UniProtKB-KW"/>
</dbReference>
<dbReference type="SUPFAM" id="SSF53335">
    <property type="entry name" value="S-adenosyl-L-methionine-dependent methyltransferases"/>
    <property type="match status" value="1"/>
</dbReference>
<dbReference type="CDD" id="cd02440">
    <property type="entry name" value="AdoMet_MTases"/>
    <property type="match status" value="1"/>
</dbReference>
<sequence length="256" mass="29118">MDTKEQVKAQFGANASHYVDSPNHASGQDLKTLIEWAQWENAEQALDIATGAGHCTLAIAPFVSEVTTLDITTEMLQEAEAFLTGKGCTNIKYVVGDAENLPFAQEQFDMVSCRIAAHHFPDPDRFVEEAWRVLKSGGVFILMDNIAPELDRIDTLYNDIEQRRDPSHFRAWKKTEWIRRIELTGFRVEQLIQTGKPFEFASWCARMNVSEQVKQELESDMLNLPEADQQQLKVRSENGKLLSFEGSYMMLKARKA</sequence>
<evidence type="ECO:0000256" key="3">
    <source>
        <dbReference type="ARBA" id="ARBA00022679"/>
    </source>
</evidence>
<evidence type="ECO:0000256" key="2">
    <source>
        <dbReference type="ARBA" id="ARBA00022603"/>
    </source>
</evidence>
<feature type="domain" description="Methyltransferase type 11" evidence="4">
    <location>
        <begin position="46"/>
        <end position="142"/>
    </location>
</feature>
<evidence type="ECO:0000313" key="6">
    <source>
        <dbReference type="Proteomes" id="UP000653578"/>
    </source>
</evidence>
<dbReference type="InterPro" id="IPR013216">
    <property type="entry name" value="Methyltransf_11"/>
</dbReference>
<protein>
    <submittedName>
        <fullName evidence="5">Methyltransferase domain-containing protein</fullName>
    </submittedName>
</protein>
<evidence type="ECO:0000259" key="4">
    <source>
        <dbReference type="Pfam" id="PF08241"/>
    </source>
</evidence>
<evidence type="ECO:0000313" key="5">
    <source>
        <dbReference type="EMBL" id="NOU68892.1"/>
    </source>
</evidence>
<keyword evidence="2 5" id="KW-0489">Methyltransferase</keyword>
<comment type="caution">
    <text evidence="5">The sequence shown here is derived from an EMBL/GenBank/DDBJ whole genome shotgun (WGS) entry which is preliminary data.</text>
</comment>